<keyword evidence="2" id="KW-0235">DNA replication</keyword>
<dbReference type="CDD" id="cd00009">
    <property type="entry name" value="AAA"/>
    <property type="match status" value="1"/>
</dbReference>
<sequence>MPLAERVRPKSLDDVYGQQLVGERGVLRGLIEEGRVPSMILWGSAGCGKTTIARAIATQSKCRFIEISAMASGVNDCKRIFSEAKNELVLTGRRTILFCDEIHRYTKTQQDVFLAPVEKGEIILIGATTENPSFKVQNALLSRCRTFALKKLLQTDIETILHRAIFYESPPDEVGRSIINKLLDASMIGYLARFADGDARTALNLLELALGLTTTPGITQEEIKKSLTHTITYDRTGDSHYDAISALHKSIRGSDPDGAVFWLARMLKGGEDPLFIARRMVVMASEDIGLADSSMLSLATATFTAVQQVGMPEARINLAHCAVALALSKKSTRSYRALGKAMELYENDLSLASAPVPIHLRNAPTKLMKELGYGKEYKYNPDYKDGKVKQEYLPEELKGTVFLDEMDLGTKVDPDL</sequence>
<dbReference type="InterPro" id="IPR021886">
    <property type="entry name" value="MgsA_C"/>
</dbReference>
<protein>
    <submittedName>
        <fullName evidence="6">P-loop containing nucleoside triphosphate hydrolase protein</fullName>
    </submittedName>
</protein>
<keyword evidence="6" id="KW-0378">Hydrolase</keyword>
<dbReference type="GO" id="GO:0008047">
    <property type="term" value="F:enzyme activator activity"/>
    <property type="evidence" value="ECO:0007669"/>
    <property type="project" value="TreeGrafter"/>
</dbReference>
<dbReference type="GO" id="GO:0017116">
    <property type="term" value="F:single-stranded DNA helicase activity"/>
    <property type="evidence" value="ECO:0007669"/>
    <property type="project" value="TreeGrafter"/>
</dbReference>
<dbReference type="Pfam" id="PF00004">
    <property type="entry name" value="AAA"/>
    <property type="match status" value="1"/>
</dbReference>
<gene>
    <name evidence="6" type="ORF">L873DRAFT_1678071</name>
</gene>
<dbReference type="InterPro" id="IPR003593">
    <property type="entry name" value="AAA+_ATPase"/>
</dbReference>
<evidence type="ECO:0000259" key="5">
    <source>
        <dbReference type="SMART" id="SM00382"/>
    </source>
</evidence>
<dbReference type="GO" id="GO:0006271">
    <property type="term" value="P:DNA strand elongation involved in DNA replication"/>
    <property type="evidence" value="ECO:0007669"/>
    <property type="project" value="UniProtKB-ARBA"/>
</dbReference>
<proteinExistence type="inferred from homology"/>
<dbReference type="InterPro" id="IPR003959">
    <property type="entry name" value="ATPase_AAA_core"/>
</dbReference>
<dbReference type="Gene3D" id="1.10.8.60">
    <property type="match status" value="1"/>
</dbReference>
<evidence type="ECO:0000256" key="3">
    <source>
        <dbReference type="ARBA" id="ARBA00022741"/>
    </source>
</evidence>
<evidence type="ECO:0000313" key="6">
    <source>
        <dbReference type="EMBL" id="RPB00993.1"/>
    </source>
</evidence>
<dbReference type="GO" id="GO:0005634">
    <property type="term" value="C:nucleus"/>
    <property type="evidence" value="ECO:0007669"/>
    <property type="project" value="TreeGrafter"/>
</dbReference>
<evidence type="ECO:0000256" key="1">
    <source>
        <dbReference type="ARBA" id="ARBA00008959"/>
    </source>
</evidence>
<dbReference type="Pfam" id="PF12002">
    <property type="entry name" value="MgsA_C"/>
    <property type="match status" value="1"/>
</dbReference>
<dbReference type="AlphaFoldDB" id="A0A3N4JRQ6"/>
<dbReference type="Proteomes" id="UP000276215">
    <property type="component" value="Unassembled WGS sequence"/>
</dbReference>
<organism evidence="6 7">
    <name type="scientific">Choiromyces venosus 120613-1</name>
    <dbReference type="NCBI Taxonomy" id="1336337"/>
    <lineage>
        <taxon>Eukaryota</taxon>
        <taxon>Fungi</taxon>
        <taxon>Dikarya</taxon>
        <taxon>Ascomycota</taxon>
        <taxon>Pezizomycotina</taxon>
        <taxon>Pezizomycetes</taxon>
        <taxon>Pezizales</taxon>
        <taxon>Tuberaceae</taxon>
        <taxon>Choiromyces</taxon>
    </lineage>
</organism>
<dbReference type="PANTHER" id="PTHR13779:SF7">
    <property type="entry name" value="ATPASE WRNIP1"/>
    <property type="match status" value="1"/>
</dbReference>
<dbReference type="GO" id="GO:0003677">
    <property type="term" value="F:DNA binding"/>
    <property type="evidence" value="ECO:0007669"/>
    <property type="project" value="InterPro"/>
</dbReference>
<keyword evidence="7" id="KW-1185">Reference proteome</keyword>
<evidence type="ECO:0000313" key="7">
    <source>
        <dbReference type="Proteomes" id="UP000276215"/>
    </source>
</evidence>
<dbReference type="InterPro" id="IPR027417">
    <property type="entry name" value="P-loop_NTPase"/>
</dbReference>
<dbReference type="GO" id="GO:0000731">
    <property type="term" value="P:DNA synthesis involved in DNA repair"/>
    <property type="evidence" value="ECO:0007669"/>
    <property type="project" value="TreeGrafter"/>
</dbReference>
<dbReference type="InterPro" id="IPR051314">
    <property type="entry name" value="AAA_ATPase_RarA/MGS1/WRNIP1"/>
</dbReference>
<dbReference type="InterPro" id="IPR032423">
    <property type="entry name" value="AAA_assoc_2"/>
</dbReference>
<accession>A0A3N4JRQ6</accession>
<feature type="domain" description="AAA+ ATPase" evidence="5">
    <location>
        <begin position="35"/>
        <end position="152"/>
    </location>
</feature>
<dbReference type="STRING" id="1336337.A0A3N4JRQ6"/>
<dbReference type="InterPro" id="IPR008921">
    <property type="entry name" value="DNA_pol3_clamp-load_cplx_C"/>
</dbReference>
<evidence type="ECO:0000256" key="2">
    <source>
        <dbReference type="ARBA" id="ARBA00022705"/>
    </source>
</evidence>
<keyword evidence="4" id="KW-0067">ATP-binding</keyword>
<dbReference type="OrthoDB" id="10265467at2759"/>
<evidence type="ECO:0000256" key="4">
    <source>
        <dbReference type="ARBA" id="ARBA00022840"/>
    </source>
</evidence>
<dbReference type="Gene3D" id="1.20.272.10">
    <property type="match status" value="1"/>
</dbReference>
<dbReference type="FunFam" id="1.20.272.10:FF:000001">
    <property type="entry name" value="Putative AAA family ATPase"/>
    <property type="match status" value="1"/>
</dbReference>
<dbReference type="PANTHER" id="PTHR13779">
    <property type="entry name" value="WERNER HELICASE-INTERACTING PROTEIN 1 FAMILY MEMBER"/>
    <property type="match status" value="1"/>
</dbReference>
<dbReference type="FunFam" id="3.40.50.300:FF:000137">
    <property type="entry name" value="Replication-associated recombination protein A"/>
    <property type="match status" value="1"/>
</dbReference>
<dbReference type="FunFam" id="1.10.3710.10:FF:000005">
    <property type="entry name" value="AAA family ATPase, putative"/>
    <property type="match status" value="1"/>
</dbReference>
<dbReference type="EMBL" id="ML120376">
    <property type="protein sequence ID" value="RPB00993.1"/>
    <property type="molecule type" value="Genomic_DNA"/>
</dbReference>
<dbReference type="SMART" id="SM00382">
    <property type="entry name" value="AAA"/>
    <property type="match status" value="1"/>
</dbReference>
<dbReference type="SUPFAM" id="SSF48019">
    <property type="entry name" value="post-AAA+ oligomerization domain-like"/>
    <property type="match status" value="1"/>
</dbReference>
<comment type="similarity">
    <text evidence="1">Belongs to the AAA ATPase family. RarA/MGS1/WRNIP1 subfamily.</text>
</comment>
<name>A0A3N4JRQ6_9PEZI</name>
<dbReference type="Gene3D" id="3.40.50.300">
    <property type="entry name" value="P-loop containing nucleotide triphosphate hydrolases"/>
    <property type="match status" value="1"/>
</dbReference>
<keyword evidence="3" id="KW-0547">Nucleotide-binding</keyword>
<dbReference type="GO" id="GO:0016887">
    <property type="term" value="F:ATP hydrolysis activity"/>
    <property type="evidence" value="ECO:0007669"/>
    <property type="project" value="InterPro"/>
</dbReference>
<dbReference type="SUPFAM" id="SSF52540">
    <property type="entry name" value="P-loop containing nucleoside triphosphate hydrolases"/>
    <property type="match status" value="1"/>
</dbReference>
<dbReference type="GO" id="GO:0005524">
    <property type="term" value="F:ATP binding"/>
    <property type="evidence" value="ECO:0007669"/>
    <property type="project" value="UniProtKB-KW"/>
</dbReference>
<dbReference type="Pfam" id="PF16193">
    <property type="entry name" value="AAA_assoc_2"/>
    <property type="match status" value="1"/>
</dbReference>
<dbReference type="Gene3D" id="1.10.3710.10">
    <property type="entry name" value="DNA polymerase III clamp loader subunits, C-terminal domain"/>
    <property type="match status" value="1"/>
</dbReference>
<reference evidence="6 7" key="1">
    <citation type="journal article" date="2018" name="Nat. Ecol. Evol.">
        <title>Pezizomycetes genomes reveal the molecular basis of ectomycorrhizal truffle lifestyle.</title>
        <authorList>
            <person name="Murat C."/>
            <person name="Payen T."/>
            <person name="Noel B."/>
            <person name="Kuo A."/>
            <person name="Morin E."/>
            <person name="Chen J."/>
            <person name="Kohler A."/>
            <person name="Krizsan K."/>
            <person name="Balestrini R."/>
            <person name="Da Silva C."/>
            <person name="Montanini B."/>
            <person name="Hainaut M."/>
            <person name="Levati E."/>
            <person name="Barry K.W."/>
            <person name="Belfiori B."/>
            <person name="Cichocki N."/>
            <person name="Clum A."/>
            <person name="Dockter R.B."/>
            <person name="Fauchery L."/>
            <person name="Guy J."/>
            <person name="Iotti M."/>
            <person name="Le Tacon F."/>
            <person name="Lindquist E.A."/>
            <person name="Lipzen A."/>
            <person name="Malagnac F."/>
            <person name="Mello A."/>
            <person name="Molinier V."/>
            <person name="Miyauchi S."/>
            <person name="Poulain J."/>
            <person name="Riccioni C."/>
            <person name="Rubini A."/>
            <person name="Sitrit Y."/>
            <person name="Splivallo R."/>
            <person name="Traeger S."/>
            <person name="Wang M."/>
            <person name="Zifcakova L."/>
            <person name="Wipf D."/>
            <person name="Zambonelli A."/>
            <person name="Paolocci F."/>
            <person name="Nowrousian M."/>
            <person name="Ottonello S."/>
            <person name="Baldrian P."/>
            <person name="Spatafora J.W."/>
            <person name="Henrissat B."/>
            <person name="Nagy L.G."/>
            <person name="Aury J.M."/>
            <person name="Wincker P."/>
            <person name="Grigoriev I.V."/>
            <person name="Bonfante P."/>
            <person name="Martin F.M."/>
        </authorList>
    </citation>
    <scope>NUCLEOTIDE SEQUENCE [LARGE SCALE GENOMIC DNA]</scope>
    <source>
        <strain evidence="6 7">120613-1</strain>
    </source>
</reference>